<accession>A0A8J3XSS0</accession>
<dbReference type="RefSeq" id="WP_203980982.1">
    <property type="nucleotide sequence ID" value="NZ_BAAAKY010000043.1"/>
</dbReference>
<name>A0A8J3XSS0_9ACTN</name>
<dbReference type="AlphaFoldDB" id="A0A8J3XSS0"/>
<evidence type="ECO:0000313" key="2">
    <source>
        <dbReference type="EMBL" id="GII51499.1"/>
    </source>
</evidence>
<organism evidence="2 3">
    <name type="scientific">Planotetraspora silvatica</name>
    <dbReference type="NCBI Taxonomy" id="234614"/>
    <lineage>
        <taxon>Bacteria</taxon>
        <taxon>Bacillati</taxon>
        <taxon>Actinomycetota</taxon>
        <taxon>Actinomycetes</taxon>
        <taxon>Streptosporangiales</taxon>
        <taxon>Streptosporangiaceae</taxon>
        <taxon>Planotetraspora</taxon>
    </lineage>
</organism>
<feature type="transmembrane region" description="Helical" evidence="1">
    <location>
        <begin position="79"/>
        <end position="98"/>
    </location>
</feature>
<comment type="caution">
    <text evidence="2">The sequence shown here is derived from an EMBL/GenBank/DDBJ whole genome shotgun (WGS) entry which is preliminary data.</text>
</comment>
<feature type="transmembrane region" description="Helical" evidence="1">
    <location>
        <begin position="55"/>
        <end position="73"/>
    </location>
</feature>
<reference evidence="2" key="1">
    <citation type="submission" date="2021-01" db="EMBL/GenBank/DDBJ databases">
        <title>Whole genome shotgun sequence of Planotetraspora silvatica NBRC 100141.</title>
        <authorList>
            <person name="Komaki H."/>
            <person name="Tamura T."/>
        </authorList>
    </citation>
    <scope>NUCLEOTIDE SEQUENCE</scope>
    <source>
        <strain evidence="2">NBRC 100141</strain>
    </source>
</reference>
<proteinExistence type="predicted"/>
<keyword evidence="1" id="KW-0472">Membrane</keyword>
<feature type="transmembrane region" description="Helical" evidence="1">
    <location>
        <begin position="138"/>
        <end position="157"/>
    </location>
</feature>
<keyword evidence="1" id="KW-0812">Transmembrane</keyword>
<dbReference type="Proteomes" id="UP000644610">
    <property type="component" value="Unassembled WGS sequence"/>
</dbReference>
<feature type="transmembrane region" description="Helical" evidence="1">
    <location>
        <begin position="17"/>
        <end position="43"/>
    </location>
</feature>
<keyword evidence="1" id="KW-1133">Transmembrane helix</keyword>
<gene>
    <name evidence="2" type="ORF">Psi02_79230</name>
</gene>
<evidence type="ECO:0008006" key="4">
    <source>
        <dbReference type="Google" id="ProtNLM"/>
    </source>
</evidence>
<evidence type="ECO:0000313" key="3">
    <source>
        <dbReference type="Proteomes" id="UP000644610"/>
    </source>
</evidence>
<evidence type="ECO:0000256" key="1">
    <source>
        <dbReference type="SAM" id="Phobius"/>
    </source>
</evidence>
<sequence>MDDIDILGTPIPNAGPLFLTALAFHVAAGLTCVTSGATAALTRKGSSRHKRFGRAYLWGLVVVFITLSVMSATRWRENAHLFAIGTLAFAAGLTGYMNRRHRPDIHILGMGASYVLFLTGFYVDNGPHLPLWDRLPPVAYWMLPTLIGLPVITRAIARRRHPSASARP</sequence>
<protein>
    <recommendedName>
        <fullName evidence="4">DUF2306 domain-containing protein</fullName>
    </recommendedName>
</protein>
<dbReference type="EMBL" id="BOOQ01000074">
    <property type="protein sequence ID" value="GII51499.1"/>
    <property type="molecule type" value="Genomic_DNA"/>
</dbReference>
<keyword evidence="3" id="KW-1185">Reference proteome</keyword>
<feature type="transmembrane region" description="Helical" evidence="1">
    <location>
        <begin position="105"/>
        <end position="123"/>
    </location>
</feature>